<dbReference type="Pfam" id="PF02583">
    <property type="entry name" value="Trns_repr_metal"/>
    <property type="match status" value="1"/>
</dbReference>
<dbReference type="RefSeq" id="WP_014784975.1">
    <property type="nucleotide sequence ID" value="NZ_FNSD01000001.1"/>
</dbReference>
<dbReference type="OrthoDB" id="9806052at2"/>
<dbReference type="InterPro" id="IPR038390">
    <property type="entry name" value="Metal_Tscrpt_repr_sf"/>
</dbReference>
<evidence type="ECO:0000256" key="1">
    <source>
        <dbReference type="ARBA" id="ARBA00005260"/>
    </source>
</evidence>
<dbReference type="PANTHER" id="PTHR33677">
    <property type="entry name" value="TRANSCRIPTIONAL REPRESSOR FRMR-RELATED"/>
    <property type="match status" value="1"/>
</dbReference>
<dbReference type="GO" id="GO:0046872">
    <property type="term" value="F:metal ion binding"/>
    <property type="evidence" value="ECO:0007669"/>
    <property type="project" value="InterPro"/>
</dbReference>
<evidence type="ECO:0000313" key="3">
    <source>
        <dbReference type="Proteomes" id="UP000182409"/>
    </source>
</evidence>
<dbReference type="InterPro" id="IPR003735">
    <property type="entry name" value="Metal_Tscrpt_repr"/>
</dbReference>
<proteinExistence type="inferred from homology"/>
<dbReference type="OMA" id="IAAFRTY"/>
<dbReference type="PANTHER" id="PTHR33677:SF5">
    <property type="entry name" value="TRANSCRIPTIONAL REPRESSOR FRMR"/>
    <property type="match status" value="1"/>
</dbReference>
<organism evidence="2 3">
    <name type="scientific">Terriglobus roseus</name>
    <dbReference type="NCBI Taxonomy" id="392734"/>
    <lineage>
        <taxon>Bacteria</taxon>
        <taxon>Pseudomonadati</taxon>
        <taxon>Acidobacteriota</taxon>
        <taxon>Terriglobia</taxon>
        <taxon>Terriglobales</taxon>
        <taxon>Acidobacteriaceae</taxon>
        <taxon>Terriglobus</taxon>
    </lineage>
</organism>
<reference evidence="2 3" key="1">
    <citation type="submission" date="2016-10" db="EMBL/GenBank/DDBJ databases">
        <authorList>
            <person name="de Groot N.N."/>
        </authorList>
    </citation>
    <scope>NUCLEOTIDE SEQUENCE [LARGE SCALE GENOMIC DNA]</scope>
    <source>
        <strain evidence="2 3">AB35.6</strain>
    </source>
</reference>
<dbReference type="Gene3D" id="1.20.58.1000">
    <property type="entry name" value="Metal-sensitive repressor, helix protomer"/>
    <property type="match status" value="1"/>
</dbReference>
<dbReference type="EMBL" id="FNSD01000001">
    <property type="protein sequence ID" value="SEB55281.1"/>
    <property type="molecule type" value="Genomic_DNA"/>
</dbReference>
<gene>
    <name evidence="2" type="ORF">SAMN05443244_1088</name>
</gene>
<sequence>MAVVEKERQKLVARIKRIRGQVDTIERSLTTGDDCADVLMLLANVRGGINSLMAEVLEDHIRHHLLSNERSSAPPHELAEDMIDLVRAYLK</sequence>
<evidence type="ECO:0000313" key="2">
    <source>
        <dbReference type="EMBL" id="SEB55281.1"/>
    </source>
</evidence>
<keyword evidence="2" id="KW-0238">DNA-binding</keyword>
<comment type="similarity">
    <text evidence="1">Belongs to the FrmR/RcnR family.</text>
</comment>
<dbReference type="Proteomes" id="UP000182409">
    <property type="component" value="Unassembled WGS sequence"/>
</dbReference>
<dbReference type="AlphaFoldDB" id="A0A1H4K9Y9"/>
<protein>
    <submittedName>
        <fullName evidence="2">DNA-binding transcriptional regulator, FrmR family</fullName>
    </submittedName>
</protein>
<dbReference type="CDD" id="cd10153">
    <property type="entry name" value="RcnR-FrmR-like_DUF156"/>
    <property type="match status" value="1"/>
</dbReference>
<dbReference type="GO" id="GO:0003677">
    <property type="term" value="F:DNA binding"/>
    <property type="evidence" value="ECO:0007669"/>
    <property type="project" value="UniProtKB-KW"/>
</dbReference>
<name>A0A1H4K9Y9_9BACT</name>
<accession>A0A1H4K9Y9</accession>
<dbReference type="GO" id="GO:0045892">
    <property type="term" value="P:negative regulation of DNA-templated transcription"/>
    <property type="evidence" value="ECO:0007669"/>
    <property type="project" value="UniProtKB-ARBA"/>
</dbReference>